<dbReference type="OrthoDB" id="6454857at2"/>
<organism evidence="1 3">
    <name type="scientific">Xenorhabdus ehlersii</name>
    <dbReference type="NCBI Taxonomy" id="290111"/>
    <lineage>
        <taxon>Bacteria</taxon>
        <taxon>Pseudomonadati</taxon>
        <taxon>Pseudomonadota</taxon>
        <taxon>Gammaproteobacteria</taxon>
        <taxon>Enterobacterales</taxon>
        <taxon>Morganellaceae</taxon>
        <taxon>Xenorhabdus</taxon>
    </lineage>
</organism>
<evidence type="ECO:0000313" key="4">
    <source>
        <dbReference type="Proteomes" id="UP000283568"/>
    </source>
</evidence>
<dbReference type="AlphaFoldDB" id="A0A2D0INJ1"/>
<name>A0A2D0INJ1_9GAMM</name>
<reference evidence="2 4" key="2">
    <citation type="submission" date="2018-09" db="EMBL/GenBank/DDBJ databases">
        <title>Genomic Encyclopedia of Archaeal and Bacterial Type Strains, Phase II (KMG-II): from individual species to whole genera.</title>
        <authorList>
            <person name="Goeker M."/>
        </authorList>
    </citation>
    <scope>NUCLEOTIDE SEQUENCE [LARGE SCALE GENOMIC DNA]</scope>
    <source>
        <strain evidence="2 4">DSM 16337</strain>
    </source>
</reference>
<evidence type="ECO:0000313" key="2">
    <source>
        <dbReference type="EMBL" id="RKE93372.1"/>
    </source>
</evidence>
<comment type="caution">
    <text evidence="1">The sequence shown here is derived from an EMBL/GenBank/DDBJ whole genome shotgun (WGS) entry which is preliminary data.</text>
</comment>
<dbReference type="RefSeq" id="WP_099132938.1">
    <property type="nucleotide sequence ID" value="NZ_CAWNOJ010000026.1"/>
</dbReference>
<evidence type="ECO:0000313" key="1">
    <source>
        <dbReference type="EMBL" id="PHM23364.1"/>
    </source>
</evidence>
<reference evidence="1 3" key="1">
    <citation type="journal article" date="2017" name="Nat. Microbiol.">
        <title>Natural product diversity associated with the nematode symbionts Photorhabdus and Xenorhabdus.</title>
        <authorList>
            <person name="Tobias N.J."/>
            <person name="Wolff H."/>
            <person name="Djahanschiri B."/>
            <person name="Grundmann F."/>
            <person name="Kronenwerth M."/>
            <person name="Shi Y.M."/>
            <person name="Simonyi S."/>
            <person name="Grun P."/>
            <person name="Shapiro-Ilan D."/>
            <person name="Pidot S.J."/>
            <person name="Stinear T.P."/>
            <person name="Ebersberger I."/>
            <person name="Bode H.B."/>
        </authorList>
    </citation>
    <scope>NUCLEOTIDE SEQUENCE [LARGE SCALE GENOMIC DNA]</scope>
    <source>
        <strain evidence="1 3">DSM 16337</strain>
    </source>
</reference>
<dbReference type="Proteomes" id="UP000225605">
    <property type="component" value="Unassembled WGS sequence"/>
</dbReference>
<dbReference type="EMBL" id="RAQI01000001">
    <property type="protein sequence ID" value="RKE93372.1"/>
    <property type="molecule type" value="Genomic_DNA"/>
</dbReference>
<keyword evidence="4" id="KW-1185">Reference proteome</keyword>
<evidence type="ECO:0000313" key="3">
    <source>
        <dbReference type="Proteomes" id="UP000225605"/>
    </source>
</evidence>
<gene>
    <name evidence="2" type="ORF">BDE27_1109</name>
    <name evidence="1" type="ORF">Xehl_02895</name>
</gene>
<dbReference type="Proteomes" id="UP000283568">
    <property type="component" value="Unassembled WGS sequence"/>
</dbReference>
<proteinExistence type="predicted"/>
<accession>A0A2D0INJ1</accession>
<protein>
    <submittedName>
        <fullName evidence="1">Uncharacterized protein</fullName>
    </submittedName>
</protein>
<sequence length="134" mass="15091">MMKKNRPCSGGLNISDIENCPAIITKRTPKKQRSFIYIAGTGVNGFTENDGLKYCRLSSFRNYASELERTLKIALERIDEPNPDGIGSHYRYRIRSQQDAQKVVSLINKRAKAGGYEGMSESQAELILSLYPIE</sequence>
<dbReference type="EMBL" id="NIBT01000015">
    <property type="protein sequence ID" value="PHM23364.1"/>
    <property type="molecule type" value="Genomic_DNA"/>
</dbReference>